<evidence type="ECO:0000313" key="4">
    <source>
        <dbReference type="Proteomes" id="UP001500191"/>
    </source>
</evidence>
<accession>A0ABN1BYL3</accession>
<keyword evidence="1" id="KW-1133">Transmembrane helix</keyword>
<keyword evidence="1" id="KW-0472">Membrane</keyword>
<evidence type="ECO:0000256" key="1">
    <source>
        <dbReference type="SAM" id="Phobius"/>
    </source>
</evidence>
<keyword evidence="4" id="KW-1185">Reference proteome</keyword>
<feature type="signal peptide" evidence="2">
    <location>
        <begin position="1"/>
        <end position="20"/>
    </location>
</feature>
<gene>
    <name evidence="3" type="ORF">GCM10008937_15090</name>
</gene>
<reference evidence="3 4" key="1">
    <citation type="journal article" date="2019" name="Int. J. Syst. Evol. Microbiol.">
        <title>The Global Catalogue of Microorganisms (GCM) 10K type strain sequencing project: providing services to taxonomists for standard genome sequencing and annotation.</title>
        <authorList>
            <consortium name="The Broad Institute Genomics Platform"/>
            <consortium name="The Broad Institute Genome Sequencing Center for Infectious Disease"/>
            <person name="Wu L."/>
            <person name="Ma J."/>
        </authorList>
    </citation>
    <scope>NUCLEOTIDE SEQUENCE [LARGE SCALE GENOMIC DNA]</scope>
    <source>
        <strain evidence="3 4">JCM 14368</strain>
    </source>
</reference>
<name>A0ABN1BYL3_9DEIO</name>
<dbReference type="Proteomes" id="UP001500191">
    <property type="component" value="Unassembled WGS sequence"/>
</dbReference>
<sequence length="202" mass="21279">MRRVVLLLAALASTSLAAAAALPVTDPSKLGGDVTIMAGAVLFIVQFLKRQLERKGMKLPWWSTLLLSAVVGQVLAALLFYNGYGARFGSSAPPMTWITFGLVSSAIAAGFKDFASTLTERGRSTVVVNQPQVPQPQPPAAMPPSALPADLAPLDPSALPGFRPLLASATVEDVLRSTGEWPAVADLDDAPLASKRLDYRTP</sequence>
<comment type="caution">
    <text evidence="3">The sequence shown here is derived from an EMBL/GenBank/DDBJ whole genome shotgun (WGS) entry which is preliminary data.</text>
</comment>
<feature type="chain" id="PRO_5045632171" evidence="2">
    <location>
        <begin position="21"/>
        <end position="202"/>
    </location>
</feature>
<organism evidence="3 4">
    <name type="scientific">Deinococcus depolymerans</name>
    <dbReference type="NCBI Taxonomy" id="392408"/>
    <lineage>
        <taxon>Bacteria</taxon>
        <taxon>Thermotogati</taxon>
        <taxon>Deinococcota</taxon>
        <taxon>Deinococci</taxon>
        <taxon>Deinococcales</taxon>
        <taxon>Deinococcaceae</taxon>
        <taxon>Deinococcus</taxon>
    </lineage>
</organism>
<feature type="transmembrane region" description="Helical" evidence="1">
    <location>
        <begin position="94"/>
        <end position="111"/>
    </location>
</feature>
<feature type="transmembrane region" description="Helical" evidence="1">
    <location>
        <begin position="29"/>
        <end position="48"/>
    </location>
</feature>
<dbReference type="EMBL" id="BAAADB010000012">
    <property type="protein sequence ID" value="GAA0508253.1"/>
    <property type="molecule type" value="Genomic_DNA"/>
</dbReference>
<proteinExistence type="predicted"/>
<keyword evidence="2" id="KW-0732">Signal</keyword>
<feature type="transmembrane region" description="Helical" evidence="1">
    <location>
        <begin position="60"/>
        <end position="82"/>
    </location>
</feature>
<protein>
    <submittedName>
        <fullName evidence="3">Uncharacterized protein</fullName>
    </submittedName>
</protein>
<keyword evidence="1" id="KW-0812">Transmembrane</keyword>
<evidence type="ECO:0000313" key="3">
    <source>
        <dbReference type="EMBL" id="GAA0508253.1"/>
    </source>
</evidence>
<dbReference type="RefSeq" id="WP_343757437.1">
    <property type="nucleotide sequence ID" value="NZ_BAAADB010000012.1"/>
</dbReference>
<evidence type="ECO:0000256" key="2">
    <source>
        <dbReference type="SAM" id="SignalP"/>
    </source>
</evidence>